<dbReference type="PANTHER" id="PTHR42791">
    <property type="entry name" value="GNAT FAMILY ACETYLTRANSFERASE"/>
    <property type="match status" value="1"/>
</dbReference>
<dbReference type="CDD" id="cd04301">
    <property type="entry name" value="NAT_SF"/>
    <property type="match status" value="1"/>
</dbReference>
<dbReference type="EMBL" id="NKCK01000591">
    <property type="protein sequence ID" value="RSL79627.1"/>
    <property type="molecule type" value="Genomic_DNA"/>
</dbReference>
<dbReference type="PANTHER" id="PTHR42791:SF2">
    <property type="entry name" value="N-ACETYLTRANSFERASE DOMAIN-CONTAINING PROTEIN"/>
    <property type="match status" value="1"/>
</dbReference>
<protein>
    <recommendedName>
        <fullName evidence="1">N-acetyltransferase domain-containing protein</fullName>
    </recommendedName>
</protein>
<dbReference type="STRING" id="1325735.A0A428RPZ4"/>
<dbReference type="GO" id="GO:0016747">
    <property type="term" value="F:acyltransferase activity, transferring groups other than amino-acyl groups"/>
    <property type="evidence" value="ECO:0007669"/>
    <property type="project" value="InterPro"/>
</dbReference>
<organism evidence="2 3">
    <name type="scientific">Fusarium oligoseptatum</name>
    <dbReference type="NCBI Taxonomy" id="2604345"/>
    <lineage>
        <taxon>Eukaryota</taxon>
        <taxon>Fungi</taxon>
        <taxon>Dikarya</taxon>
        <taxon>Ascomycota</taxon>
        <taxon>Pezizomycotina</taxon>
        <taxon>Sordariomycetes</taxon>
        <taxon>Hypocreomycetidae</taxon>
        <taxon>Hypocreales</taxon>
        <taxon>Nectriaceae</taxon>
        <taxon>Fusarium</taxon>
        <taxon>Fusarium solani species complex</taxon>
    </lineage>
</organism>
<gene>
    <name evidence="2" type="ORF">CEP52_017498</name>
</gene>
<evidence type="ECO:0000313" key="2">
    <source>
        <dbReference type="EMBL" id="RSL79627.1"/>
    </source>
</evidence>
<keyword evidence="3" id="KW-1185">Reference proteome</keyword>
<name>A0A428RPZ4_9HYPO</name>
<reference evidence="2 3" key="1">
    <citation type="submission" date="2017-06" db="EMBL/GenBank/DDBJ databases">
        <title>Comparative genomic analysis of Ambrosia Fusariam Clade fungi.</title>
        <authorList>
            <person name="Stajich J.E."/>
            <person name="Carrillo J."/>
            <person name="Kijimoto T."/>
            <person name="Eskalen A."/>
            <person name="O'Donnell K."/>
            <person name="Kasson M."/>
        </authorList>
    </citation>
    <scope>NUCLEOTIDE SEQUENCE [LARGE SCALE GENOMIC DNA]</scope>
    <source>
        <strain evidence="2 3">NRRL62579</strain>
    </source>
</reference>
<comment type="caution">
    <text evidence="2">The sequence shown here is derived from an EMBL/GenBank/DDBJ whole genome shotgun (WGS) entry which is preliminary data.</text>
</comment>
<dbReference type="Gene3D" id="3.40.630.30">
    <property type="match status" value="1"/>
</dbReference>
<evidence type="ECO:0000313" key="3">
    <source>
        <dbReference type="Proteomes" id="UP000287144"/>
    </source>
</evidence>
<sequence>MAPSPAPSSPLPALDRLRFASPADIPRVGIVAVSGFPYSPVFDWERSDHTKFPQDTLLSYCHEFSAFIKSPDHIVLVATDKFDPGEGKYTKAVIPPNNGWPTPRPEDEVVVGVACWKLPPGSNRKGFLQNDDAPYPELLKNPMRDMDRNHCDELDKLCEAAEKQYFQGLATMEMVVVHPAYWKRGHGRRLVRWGIDLAEIDGVCQGVIAAEMGKSLYLSLGYEELEDLQFDGFHLSVMLYQVKRTNKEEGAALLHAAKCLLTSTTAAVELTLTTMLSIAYERLYDEKKRIHKKGVMVPKRSVLCWIPLVLVGLVFAVPGRPGSLARSSISRIVHGLSYRIFIAAAGSLHSRRSLDLEPGTDS</sequence>
<accession>A0A428RPZ4</accession>
<proteinExistence type="predicted"/>
<dbReference type="InterPro" id="IPR052523">
    <property type="entry name" value="Trichothecene_AcTrans"/>
</dbReference>
<dbReference type="PROSITE" id="PS51186">
    <property type="entry name" value="GNAT"/>
    <property type="match status" value="1"/>
</dbReference>
<dbReference type="InterPro" id="IPR000182">
    <property type="entry name" value="GNAT_dom"/>
</dbReference>
<dbReference type="InterPro" id="IPR016181">
    <property type="entry name" value="Acyl_CoA_acyltransferase"/>
</dbReference>
<dbReference type="SUPFAM" id="SSF55729">
    <property type="entry name" value="Acyl-CoA N-acyltransferases (Nat)"/>
    <property type="match status" value="1"/>
</dbReference>
<dbReference type="Pfam" id="PF00583">
    <property type="entry name" value="Acetyltransf_1"/>
    <property type="match status" value="1"/>
</dbReference>
<dbReference type="Proteomes" id="UP000287144">
    <property type="component" value="Unassembled WGS sequence"/>
</dbReference>
<feature type="domain" description="N-acetyltransferase" evidence="1">
    <location>
        <begin position="113"/>
        <end position="240"/>
    </location>
</feature>
<dbReference type="AlphaFoldDB" id="A0A428RPZ4"/>
<evidence type="ECO:0000259" key="1">
    <source>
        <dbReference type="PROSITE" id="PS51186"/>
    </source>
</evidence>